<gene>
    <name evidence="1" type="ORF">GCM10009751_25680</name>
</gene>
<reference evidence="1 2" key="1">
    <citation type="journal article" date="2019" name="Int. J. Syst. Evol. Microbiol.">
        <title>The Global Catalogue of Microorganisms (GCM) 10K type strain sequencing project: providing services to taxonomists for standard genome sequencing and annotation.</title>
        <authorList>
            <consortium name="The Broad Institute Genomics Platform"/>
            <consortium name="The Broad Institute Genome Sequencing Center for Infectious Disease"/>
            <person name="Wu L."/>
            <person name="Ma J."/>
        </authorList>
    </citation>
    <scope>NUCLEOTIDE SEQUENCE [LARGE SCALE GENOMIC DNA]</scope>
    <source>
        <strain evidence="1 2">JCM 14326</strain>
    </source>
</reference>
<accession>A0ABN2NEZ0</accession>
<evidence type="ECO:0000313" key="1">
    <source>
        <dbReference type="EMBL" id="GAA1866396.1"/>
    </source>
</evidence>
<protein>
    <recommendedName>
        <fullName evidence="3">DsrE/DsrF-like family protein</fullName>
    </recommendedName>
</protein>
<name>A0ABN2NEZ0_9MICO</name>
<sequence>MSRQEVTARDFLFTLMGSPHESDAVGTALQLASAMLERGADVSVWACGNSTLLTQASLERVKPVNVFDREADHPTSAAFAGDLLARHAGRFEWAVCHFCSHERGATTHVDGVRTRPAMFYPRFVAAARRTITVGRL</sequence>
<dbReference type="Gene3D" id="3.40.1260.10">
    <property type="entry name" value="DsrEFH-like"/>
    <property type="match status" value="1"/>
</dbReference>
<proteinExistence type="predicted"/>
<evidence type="ECO:0000313" key="2">
    <source>
        <dbReference type="Proteomes" id="UP001501094"/>
    </source>
</evidence>
<dbReference type="SUPFAM" id="SSF75169">
    <property type="entry name" value="DsrEFH-like"/>
    <property type="match status" value="1"/>
</dbReference>
<comment type="caution">
    <text evidence="1">The sequence shown here is derived from an EMBL/GenBank/DDBJ whole genome shotgun (WGS) entry which is preliminary data.</text>
</comment>
<dbReference type="Proteomes" id="UP001501094">
    <property type="component" value="Unassembled WGS sequence"/>
</dbReference>
<dbReference type="InterPro" id="IPR027396">
    <property type="entry name" value="DsrEFH-like"/>
</dbReference>
<evidence type="ECO:0008006" key="3">
    <source>
        <dbReference type="Google" id="ProtNLM"/>
    </source>
</evidence>
<keyword evidence="2" id="KW-1185">Reference proteome</keyword>
<organism evidence="1 2">
    <name type="scientific">Myceligenerans crystallogenes</name>
    <dbReference type="NCBI Taxonomy" id="316335"/>
    <lineage>
        <taxon>Bacteria</taxon>
        <taxon>Bacillati</taxon>
        <taxon>Actinomycetota</taxon>
        <taxon>Actinomycetes</taxon>
        <taxon>Micrococcales</taxon>
        <taxon>Promicromonosporaceae</taxon>
        <taxon>Myceligenerans</taxon>
    </lineage>
</organism>
<dbReference type="EMBL" id="BAAANL010000005">
    <property type="protein sequence ID" value="GAA1866396.1"/>
    <property type="molecule type" value="Genomic_DNA"/>
</dbReference>
<dbReference type="RefSeq" id="WP_344103448.1">
    <property type="nucleotide sequence ID" value="NZ_BAAANL010000005.1"/>
</dbReference>